<dbReference type="AlphaFoldDB" id="A0A7C1FRX7"/>
<accession>A0A7C1FRX7</accession>
<reference evidence="1" key="1">
    <citation type="journal article" date="2020" name="mSystems">
        <title>Genome- and Community-Level Interaction Insights into Carbon Utilization and Element Cycling Functions of Hydrothermarchaeota in Hydrothermal Sediment.</title>
        <authorList>
            <person name="Zhou Z."/>
            <person name="Liu Y."/>
            <person name="Xu W."/>
            <person name="Pan J."/>
            <person name="Luo Z.H."/>
            <person name="Li M."/>
        </authorList>
    </citation>
    <scope>NUCLEOTIDE SEQUENCE [LARGE SCALE GENOMIC DNA]</scope>
    <source>
        <strain evidence="1">SpSt-222</strain>
    </source>
</reference>
<protein>
    <submittedName>
        <fullName evidence="1">Uncharacterized protein</fullName>
    </submittedName>
</protein>
<dbReference type="PROSITE" id="PS51257">
    <property type="entry name" value="PROKAR_LIPOPROTEIN"/>
    <property type="match status" value="1"/>
</dbReference>
<sequence length="72" mass="7525">MRKLQKVALPVALVLLLAACSPEATRTRGSGPGADIGNRATEVQLHPGGPKIIYFNTPKEGEASELAGMPVE</sequence>
<gene>
    <name evidence="1" type="ORF">ENP47_12050</name>
</gene>
<organism evidence="1">
    <name type="scientific">Thermomicrobium roseum</name>
    <dbReference type="NCBI Taxonomy" id="500"/>
    <lineage>
        <taxon>Bacteria</taxon>
        <taxon>Pseudomonadati</taxon>
        <taxon>Thermomicrobiota</taxon>
        <taxon>Thermomicrobia</taxon>
        <taxon>Thermomicrobiales</taxon>
        <taxon>Thermomicrobiaceae</taxon>
        <taxon>Thermomicrobium</taxon>
    </lineage>
</organism>
<dbReference type="EMBL" id="DSJL01000011">
    <property type="protein sequence ID" value="HEF66309.1"/>
    <property type="molecule type" value="Genomic_DNA"/>
</dbReference>
<proteinExistence type="predicted"/>
<evidence type="ECO:0000313" key="1">
    <source>
        <dbReference type="EMBL" id="HEF66309.1"/>
    </source>
</evidence>
<name>A0A7C1FRX7_THERO</name>
<comment type="caution">
    <text evidence="1">The sequence shown here is derived from an EMBL/GenBank/DDBJ whole genome shotgun (WGS) entry which is preliminary data.</text>
</comment>